<dbReference type="InterPro" id="IPR039420">
    <property type="entry name" value="WalR-like"/>
</dbReference>
<evidence type="ECO:0000256" key="2">
    <source>
        <dbReference type="ARBA" id="ARBA00023015"/>
    </source>
</evidence>
<dbReference type="SUPFAM" id="SSF52172">
    <property type="entry name" value="CheY-like"/>
    <property type="match status" value="1"/>
</dbReference>
<comment type="caution">
    <text evidence="7">The sequence shown here is derived from an EMBL/GenBank/DDBJ whole genome shotgun (WGS) entry which is preliminary data.</text>
</comment>
<dbReference type="InterPro" id="IPR001789">
    <property type="entry name" value="Sig_transdc_resp-reg_receiver"/>
</dbReference>
<accession>A0ABV0ESG8</accession>
<keyword evidence="1 5" id="KW-0597">Phosphoprotein</keyword>
<keyword evidence="3 7" id="KW-0238">DNA-binding</keyword>
<organism evidence="7 8">
    <name type="scientific">Candidatus Enterococcus ferrettii</name>
    <dbReference type="NCBI Taxonomy" id="2815324"/>
    <lineage>
        <taxon>Bacteria</taxon>
        <taxon>Bacillati</taxon>
        <taxon>Bacillota</taxon>
        <taxon>Bacilli</taxon>
        <taxon>Lactobacillales</taxon>
        <taxon>Enterococcaceae</taxon>
        <taxon>Enterococcus</taxon>
    </lineage>
</organism>
<dbReference type="Gene3D" id="6.10.250.690">
    <property type="match status" value="1"/>
</dbReference>
<evidence type="ECO:0000313" key="7">
    <source>
        <dbReference type="EMBL" id="MEO1771546.1"/>
    </source>
</evidence>
<dbReference type="EMBL" id="JAFREL020000003">
    <property type="protein sequence ID" value="MEO1771546.1"/>
    <property type="molecule type" value="Genomic_DNA"/>
</dbReference>
<gene>
    <name evidence="7" type="ORF">JZO67_003527</name>
</gene>
<dbReference type="PROSITE" id="PS50110">
    <property type="entry name" value="RESPONSE_REGULATORY"/>
    <property type="match status" value="1"/>
</dbReference>
<reference evidence="7 8" key="1">
    <citation type="submission" date="2024-02" db="EMBL/GenBank/DDBJ databases">
        <title>The Genome Sequence of Enterococcus sp. DIV0159.</title>
        <authorList>
            <person name="Earl A."/>
            <person name="Manson A."/>
            <person name="Gilmore M."/>
            <person name="Sanders J."/>
            <person name="Shea T."/>
            <person name="Howe W."/>
            <person name="Livny J."/>
            <person name="Cuomo C."/>
            <person name="Neafsey D."/>
            <person name="Birren B."/>
        </authorList>
    </citation>
    <scope>NUCLEOTIDE SEQUENCE [LARGE SCALE GENOMIC DNA]</scope>
    <source>
        <strain evidence="7 8">665A</strain>
    </source>
</reference>
<keyword evidence="8" id="KW-1185">Reference proteome</keyword>
<feature type="modified residue" description="4-aspartylphosphate" evidence="5">
    <location>
        <position position="52"/>
    </location>
</feature>
<feature type="domain" description="Response regulatory" evidence="6">
    <location>
        <begin position="3"/>
        <end position="116"/>
    </location>
</feature>
<dbReference type="SMART" id="SM00448">
    <property type="entry name" value="REC"/>
    <property type="match status" value="1"/>
</dbReference>
<dbReference type="Pfam" id="PF00072">
    <property type="entry name" value="Response_reg"/>
    <property type="match status" value="1"/>
</dbReference>
<evidence type="ECO:0000259" key="6">
    <source>
        <dbReference type="PROSITE" id="PS50110"/>
    </source>
</evidence>
<evidence type="ECO:0000313" key="8">
    <source>
        <dbReference type="Proteomes" id="UP000664357"/>
    </source>
</evidence>
<dbReference type="CDD" id="cd17574">
    <property type="entry name" value="REC_OmpR"/>
    <property type="match status" value="1"/>
</dbReference>
<protein>
    <submittedName>
        <fullName evidence="7">DNA-binding response regulator</fullName>
    </submittedName>
</protein>
<evidence type="ECO:0000256" key="1">
    <source>
        <dbReference type="ARBA" id="ARBA00022553"/>
    </source>
</evidence>
<dbReference type="GO" id="GO:0003677">
    <property type="term" value="F:DNA binding"/>
    <property type="evidence" value="ECO:0007669"/>
    <property type="project" value="UniProtKB-KW"/>
</dbReference>
<dbReference type="PANTHER" id="PTHR48111:SF26">
    <property type="entry name" value="STAGE 0 SPORULATION PROTEIN A HOMOLOG"/>
    <property type="match status" value="1"/>
</dbReference>
<name>A0ABV0ESG8_9ENTE</name>
<evidence type="ECO:0000256" key="5">
    <source>
        <dbReference type="PROSITE-ProRule" id="PRU00169"/>
    </source>
</evidence>
<dbReference type="InterPro" id="IPR011006">
    <property type="entry name" value="CheY-like_superfamily"/>
</dbReference>
<dbReference type="PANTHER" id="PTHR48111">
    <property type="entry name" value="REGULATOR OF RPOS"/>
    <property type="match status" value="1"/>
</dbReference>
<proteinExistence type="predicted"/>
<sequence length="141" mass="16203">MTHILIIEDDPDIAELQKDYLEINNMNVSIEHDGKMGLELSLEKNFDLIILDIMLPSMNGFEICKAIREKKQTPLIIVSAKTEDIDKIRGLGLGADDYIIKPFSPNELVARVKAHMNRYQLLSGNTYQPKNNRTSRHFNQY</sequence>
<evidence type="ECO:0000256" key="3">
    <source>
        <dbReference type="ARBA" id="ARBA00023125"/>
    </source>
</evidence>
<keyword evidence="2" id="KW-0805">Transcription regulation</keyword>
<dbReference type="Gene3D" id="3.40.50.2300">
    <property type="match status" value="1"/>
</dbReference>
<dbReference type="Proteomes" id="UP000664357">
    <property type="component" value="Unassembled WGS sequence"/>
</dbReference>
<evidence type="ECO:0000256" key="4">
    <source>
        <dbReference type="ARBA" id="ARBA00023163"/>
    </source>
</evidence>
<keyword evidence="4" id="KW-0804">Transcription</keyword>